<dbReference type="PANTHER" id="PTHR43711">
    <property type="entry name" value="TWO-COMPONENT HISTIDINE KINASE"/>
    <property type="match status" value="1"/>
</dbReference>
<keyword evidence="3" id="KW-0808">Transferase</keyword>
<reference evidence="8 9" key="1">
    <citation type="submission" date="2022-11" db="EMBL/GenBank/DDBJ databases">
        <title>Minimal conservation of predation-associated metabolite biosynthetic gene clusters underscores biosynthetic potential of Myxococcota including descriptions for ten novel species: Archangium lansinium sp. nov., Myxococcus landrumus sp. nov., Nannocystis bai.</title>
        <authorList>
            <person name="Ahearne A."/>
            <person name="Stevens C."/>
            <person name="Dowd S."/>
        </authorList>
    </citation>
    <scope>NUCLEOTIDE SEQUENCE [LARGE SCALE GENOMIC DNA]</scope>
    <source>
        <strain evidence="8 9">NCWAL01</strain>
    </source>
</reference>
<comment type="catalytic activity">
    <reaction evidence="1">
        <text>ATP + protein L-histidine = ADP + protein N-phospho-L-histidine.</text>
        <dbReference type="EC" id="2.7.13.3"/>
    </reaction>
</comment>
<dbReference type="InterPro" id="IPR003594">
    <property type="entry name" value="HATPase_dom"/>
</dbReference>
<proteinExistence type="predicted"/>
<accession>A0ABT5DBQ2</accession>
<dbReference type="Gene3D" id="3.30.565.10">
    <property type="entry name" value="Histidine kinase-like ATPase, C-terminal domain"/>
    <property type="match status" value="1"/>
</dbReference>
<dbReference type="Pfam" id="PF02518">
    <property type="entry name" value="HATPase_c"/>
    <property type="match status" value="1"/>
</dbReference>
<dbReference type="GO" id="GO:0005524">
    <property type="term" value="F:ATP binding"/>
    <property type="evidence" value="ECO:0007669"/>
    <property type="project" value="UniProtKB-KW"/>
</dbReference>
<keyword evidence="5" id="KW-0902">Two-component regulatory system</keyword>
<dbReference type="InterPro" id="IPR050736">
    <property type="entry name" value="Sensor_HK_Regulatory"/>
</dbReference>
<evidence type="ECO:0000313" key="9">
    <source>
        <dbReference type="Proteomes" id="UP001221838"/>
    </source>
</evidence>
<evidence type="ECO:0000313" key="8">
    <source>
        <dbReference type="EMBL" id="MDC0711100.1"/>
    </source>
</evidence>
<organism evidence="8 9">
    <name type="scientific">Stigmatella ashevillensis</name>
    <dbReference type="NCBI Taxonomy" id="2995309"/>
    <lineage>
        <taxon>Bacteria</taxon>
        <taxon>Pseudomonadati</taxon>
        <taxon>Myxococcota</taxon>
        <taxon>Myxococcia</taxon>
        <taxon>Myxococcales</taxon>
        <taxon>Cystobacterineae</taxon>
        <taxon>Archangiaceae</taxon>
        <taxon>Stigmatella</taxon>
    </lineage>
</organism>
<feature type="region of interest" description="Disordered" evidence="6">
    <location>
        <begin position="24"/>
        <end position="45"/>
    </location>
</feature>
<dbReference type="SUPFAM" id="SSF55874">
    <property type="entry name" value="ATPase domain of HSP90 chaperone/DNA topoisomerase II/histidine kinase"/>
    <property type="match status" value="1"/>
</dbReference>
<evidence type="ECO:0000256" key="4">
    <source>
        <dbReference type="ARBA" id="ARBA00022777"/>
    </source>
</evidence>
<evidence type="ECO:0000256" key="3">
    <source>
        <dbReference type="ARBA" id="ARBA00022679"/>
    </source>
</evidence>
<protein>
    <recommendedName>
        <fullName evidence="2">histidine kinase</fullName>
        <ecNumber evidence="2">2.7.13.3</ecNumber>
    </recommendedName>
</protein>
<evidence type="ECO:0000256" key="6">
    <source>
        <dbReference type="SAM" id="MobiDB-lite"/>
    </source>
</evidence>
<evidence type="ECO:0000256" key="2">
    <source>
        <dbReference type="ARBA" id="ARBA00012438"/>
    </source>
</evidence>
<keyword evidence="8" id="KW-0067">ATP-binding</keyword>
<dbReference type="Proteomes" id="UP001221838">
    <property type="component" value="Unassembled WGS sequence"/>
</dbReference>
<evidence type="ECO:0000259" key="7">
    <source>
        <dbReference type="Pfam" id="PF02518"/>
    </source>
</evidence>
<keyword evidence="4" id="KW-0418">Kinase</keyword>
<evidence type="ECO:0000256" key="5">
    <source>
        <dbReference type="ARBA" id="ARBA00023012"/>
    </source>
</evidence>
<feature type="domain" description="Histidine kinase/HSP90-like ATPase" evidence="7">
    <location>
        <begin position="1"/>
        <end position="36"/>
    </location>
</feature>
<name>A0ABT5DBQ2_9BACT</name>
<keyword evidence="8" id="KW-0547">Nucleotide-binding</keyword>
<dbReference type="EMBL" id="JAQNDM010000002">
    <property type="protein sequence ID" value="MDC0711100.1"/>
    <property type="molecule type" value="Genomic_DNA"/>
</dbReference>
<evidence type="ECO:0000256" key="1">
    <source>
        <dbReference type="ARBA" id="ARBA00000085"/>
    </source>
</evidence>
<gene>
    <name evidence="8" type="ORF">POL68_21705</name>
</gene>
<dbReference type="EC" id="2.7.13.3" evidence="2"/>
<dbReference type="PANTHER" id="PTHR43711:SF1">
    <property type="entry name" value="HISTIDINE KINASE 1"/>
    <property type="match status" value="1"/>
</dbReference>
<keyword evidence="9" id="KW-1185">Reference proteome</keyword>
<sequence>MGLYITRTIVELLGGTIRVQSQPGQGAAFTVDLPRESPSGTPSTG</sequence>
<comment type="caution">
    <text evidence="8">The sequence shown here is derived from an EMBL/GenBank/DDBJ whole genome shotgun (WGS) entry which is preliminary data.</text>
</comment>
<dbReference type="InterPro" id="IPR036890">
    <property type="entry name" value="HATPase_C_sf"/>
</dbReference>